<keyword evidence="3" id="KW-0813">Transport</keyword>
<dbReference type="PANTHER" id="PTHR11153">
    <property type="entry name" value="SIDEROFLEXIN"/>
    <property type="match status" value="1"/>
</dbReference>
<evidence type="ECO:0000256" key="4">
    <source>
        <dbReference type="ARBA" id="ARBA00022692"/>
    </source>
</evidence>
<comment type="similarity">
    <text evidence="2">Belongs to the sideroflexin family.</text>
</comment>
<dbReference type="InterPro" id="IPR004686">
    <property type="entry name" value="Mtc"/>
</dbReference>
<accession>A0ABM1U4C4</accession>
<keyword evidence="7" id="KW-0496">Mitochondrion</keyword>
<evidence type="ECO:0000256" key="6">
    <source>
        <dbReference type="ARBA" id="ARBA00022989"/>
    </source>
</evidence>
<keyword evidence="8 9" id="KW-0472">Membrane</keyword>
<proteinExistence type="inferred from homology"/>
<sequence length="268" mass="30357">MEADLSGFNIDAPRWDQRMFLGRVKHFFNITDPRTVFASEQELDWAKAMVEKSRMGLVPPGTQVEQLLYAKKLYDSAFHPDTGEKMNVIGRMSFQVPGGMIITGFMLQFYRTMPAVIFWQWVNQSFNALVNYTNRNAASPTSVRELIQGICVKDRDQNELGHSQRAAAVGITQVVISRITMAAPGMILLPVVMERLEPLRLMKKVRVLHAPLQVLLCGCFLLFMVPVACGLFPQECELPVSYLEPELQDTIKAKHGERVLFAYFNKGL</sequence>
<keyword evidence="6 9" id="KW-1133">Transmembrane helix</keyword>
<evidence type="ECO:0000313" key="10">
    <source>
        <dbReference type="Proteomes" id="UP000694915"/>
    </source>
</evidence>
<evidence type="ECO:0000256" key="7">
    <source>
        <dbReference type="ARBA" id="ARBA00023128"/>
    </source>
</evidence>
<evidence type="ECO:0000256" key="2">
    <source>
        <dbReference type="ARBA" id="ARBA00005974"/>
    </source>
</evidence>
<feature type="transmembrane region" description="Helical" evidence="9">
    <location>
        <begin position="214"/>
        <end position="233"/>
    </location>
</feature>
<evidence type="ECO:0000256" key="1">
    <source>
        <dbReference type="ARBA" id="ARBA00004225"/>
    </source>
</evidence>
<protein>
    <submittedName>
        <fullName evidence="11">Sideroflexin-2 isoform X2</fullName>
    </submittedName>
</protein>
<dbReference type="RefSeq" id="XP_026636836.1">
    <property type="nucleotide sequence ID" value="XM_026781035.1"/>
</dbReference>
<organism evidence="10 11">
    <name type="scientific">Microtus ochrogaster</name>
    <name type="common">Prairie vole</name>
    <dbReference type="NCBI Taxonomy" id="79684"/>
    <lineage>
        <taxon>Eukaryota</taxon>
        <taxon>Metazoa</taxon>
        <taxon>Chordata</taxon>
        <taxon>Craniata</taxon>
        <taxon>Vertebrata</taxon>
        <taxon>Euteleostomi</taxon>
        <taxon>Mammalia</taxon>
        <taxon>Eutheria</taxon>
        <taxon>Euarchontoglires</taxon>
        <taxon>Glires</taxon>
        <taxon>Rodentia</taxon>
        <taxon>Myomorpha</taxon>
        <taxon>Muroidea</taxon>
        <taxon>Cricetidae</taxon>
        <taxon>Arvicolinae</taxon>
        <taxon>Microtus</taxon>
    </lineage>
</organism>
<evidence type="ECO:0000256" key="3">
    <source>
        <dbReference type="ARBA" id="ARBA00022448"/>
    </source>
</evidence>
<dbReference type="Proteomes" id="UP000694915">
    <property type="component" value="Chromosome 8"/>
</dbReference>
<evidence type="ECO:0000256" key="8">
    <source>
        <dbReference type="ARBA" id="ARBA00023136"/>
    </source>
</evidence>
<comment type="subcellular location">
    <subcellularLocation>
        <location evidence="1">Mitochondrion membrane</location>
        <topology evidence="1">Multi-pass membrane protein</topology>
    </subcellularLocation>
</comment>
<evidence type="ECO:0000313" key="11">
    <source>
        <dbReference type="RefSeq" id="XP_026636836.1"/>
    </source>
</evidence>
<keyword evidence="10" id="KW-1185">Reference proteome</keyword>
<keyword evidence="5" id="KW-0029">Amino-acid transport</keyword>
<name>A0ABM1U4C4_MICOH</name>
<keyword evidence="4 9" id="KW-0812">Transmembrane</keyword>
<reference evidence="11" key="1">
    <citation type="submission" date="2025-08" db="UniProtKB">
        <authorList>
            <consortium name="RefSeq"/>
        </authorList>
    </citation>
    <scope>IDENTIFICATION</scope>
</reference>
<dbReference type="PANTHER" id="PTHR11153:SF14">
    <property type="entry name" value="SIDEROFLEXIN-2"/>
    <property type="match status" value="1"/>
</dbReference>
<evidence type="ECO:0000256" key="9">
    <source>
        <dbReference type="SAM" id="Phobius"/>
    </source>
</evidence>
<dbReference type="GeneID" id="101982194"/>
<dbReference type="Pfam" id="PF03820">
    <property type="entry name" value="SFXNs"/>
    <property type="match status" value="1"/>
</dbReference>
<gene>
    <name evidence="11" type="primary">Sfxn2</name>
</gene>
<evidence type="ECO:0000256" key="5">
    <source>
        <dbReference type="ARBA" id="ARBA00022970"/>
    </source>
</evidence>